<feature type="binding site" evidence="22">
    <location>
        <position position="77"/>
    </location>
    <ligand>
        <name>ATP</name>
        <dbReference type="ChEBI" id="CHEBI:30616"/>
    </ligand>
</feature>
<evidence type="ECO:0000256" key="22">
    <source>
        <dbReference type="PIRSR" id="PIRSR600829-3"/>
    </source>
</evidence>
<evidence type="ECO:0000313" key="27">
    <source>
        <dbReference type="EMBL" id="TXX63700.1"/>
    </source>
</evidence>
<feature type="binding site" evidence="22">
    <location>
        <position position="10"/>
    </location>
    <ligand>
        <name>ATP</name>
        <dbReference type="ChEBI" id="CHEBI:30616"/>
    </ligand>
</feature>
<dbReference type="GeneID" id="89512721"/>
<dbReference type="EMBL" id="VSIJ01000037">
    <property type="protein sequence ID" value="TXX63700.1"/>
    <property type="molecule type" value="Genomic_DNA"/>
</dbReference>
<dbReference type="PANTHER" id="PTHR34299">
    <property type="entry name" value="DIACYLGLYCEROL KINASE"/>
    <property type="match status" value="1"/>
</dbReference>
<gene>
    <name evidence="25" type="ORF">F0M16_01475</name>
    <name evidence="26" type="ORF">FLM02_11765</name>
    <name evidence="27" type="ORF">FXF03_18610</name>
</gene>
<evidence type="ECO:0000256" key="19">
    <source>
        <dbReference type="ARBA" id="ARBA00023264"/>
    </source>
</evidence>
<evidence type="ECO:0000256" key="10">
    <source>
        <dbReference type="ARBA" id="ARBA00022723"/>
    </source>
</evidence>
<comment type="caution">
    <text evidence="25">The sequence shown here is derived from an EMBL/GenBank/DDBJ whole genome shotgun (WGS) entry which is preliminary data.</text>
</comment>
<feature type="binding site" evidence="23">
    <location>
        <position position="29"/>
    </location>
    <ligand>
        <name>a divalent metal cation</name>
        <dbReference type="ChEBI" id="CHEBI:60240"/>
    </ligand>
</feature>
<proteinExistence type="inferred from homology"/>
<dbReference type="Proteomes" id="UP000323819">
    <property type="component" value="Unassembled WGS sequence"/>
</dbReference>
<accession>A0A1X1LFN9</accession>
<feature type="transmembrane region" description="Helical" evidence="24">
    <location>
        <begin position="60"/>
        <end position="80"/>
    </location>
</feature>
<evidence type="ECO:0000256" key="3">
    <source>
        <dbReference type="ARBA" id="ARBA00012133"/>
    </source>
</evidence>
<evidence type="ECO:0000313" key="29">
    <source>
        <dbReference type="Proteomes" id="UP000323225"/>
    </source>
</evidence>
<evidence type="ECO:0000256" key="13">
    <source>
        <dbReference type="ARBA" id="ARBA00022840"/>
    </source>
</evidence>
<evidence type="ECO:0000256" key="23">
    <source>
        <dbReference type="PIRSR" id="PIRSR600829-4"/>
    </source>
</evidence>
<evidence type="ECO:0000256" key="2">
    <source>
        <dbReference type="ARBA" id="ARBA00005967"/>
    </source>
</evidence>
<keyword evidence="9 24" id="KW-0812">Transmembrane</keyword>
<dbReference type="AlphaFoldDB" id="A0A1X1LFN9"/>
<keyword evidence="5" id="KW-1003">Cell membrane</keyword>
<dbReference type="GO" id="GO:0005886">
    <property type="term" value="C:plasma membrane"/>
    <property type="evidence" value="ECO:0007669"/>
    <property type="project" value="UniProtKB-SubCell"/>
</dbReference>
<keyword evidence="10 23" id="KW-0479">Metal-binding</keyword>
<organism evidence="25 29">
    <name type="scientific">Vibrio cholerae</name>
    <dbReference type="NCBI Taxonomy" id="666"/>
    <lineage>
        <taxon>Bacteria</taxon>
        <taxon>Pseudomonadati</taxon>
        <taxon>Pseudomonadota</taxon>
        <taxon>Gammaproteobacteria</taxon>
        <taxon>Vibrionales</taxon>
        <taxon>Vibrionaceae</taxon>
        <taxon>Vibrio</taxon>
    </lineage>
</organism>
<keyword evidence="14 23" id="KW-0460">Magnesium</keyword>
<keyword evidence="15 24" id="KW-1133">Transmembrane helix</keyword>
<evidence type="ECO:0000256" key="24">
    <source>
        <dbReference type="RuleBase" id="RU363065"/>
    </source>
</evidence>
<evidence type="ECO:0000256" key="12">
    <source>
        <dbReference type="ARBA" id="ARBA00022777"/>
    </source>
</evidence>
<evidence type="ECO:0000256" key="18">
    <source>
        <dbReference type="ARBA" id="ARBA00023209"/>
    </source>
</evidence>
<dbReference type="GO" id="GO:0004143">
    <property type="term" value="F:ATP-dependent diacylglycerol kinase activity"/>
    <property type="evidence" value="ECO:0007669"/>
    <property type="project" value="UniProtKB-EC"/>
</dbReference>
<comment type="function">
    <text evidence="24">Catalyzes the ATP-dependent phosphorylation of sn-l,2-diacylglycerol (DAG) to phosphatidic acid. Involved in the recycling of diacylglycerol produced as a by-product during membrane-derived oligosaccharide (MDO) biosynthesis.</text>
</comment>
<dbReference type="InterPro" id="IPR033718">
    <property type="entry name" value="DAGK_prok"/>
</dbReference>
<keyword evidence="16 24" id="KW-0443">Lipid metabolism</keyword>
<feature type="binding site" evidence="21">
    <location>
        <position position="70"/>
    </location>
    <ligand>
        <name>substrate</name>
    </ligand>
</feature>
<feature type="binding site" evidence="21">
    <location>
        <position position="99"/>
    </location>
    <ligand>
        <name>substrate</name>
    </ligand>
</feature>
<evidence type="ECO:0000256" key="9">
    <source>
        <dbReference type="ARBA" id="ARBA00022692"/>
    </source>
</evidence>
<dbReference type="PROSITE" id="PS01069">
    <property type="entry name" value="DAGK_PROKAR"/>
    <property type="match status" value="1"/>
</dbReference>
<feature type="binding site" evidence="22">
    <location>
        <position position="29"/>
    </location>
    <ligand>
        <name>ATP</name>
        <dbReference type="ChEBI" id="CHEBI:30616"/>
    </ligand>
</feature>
<comment type="catalytic activity">
    <reaction evidence="24">
        <text>a 1,2-diacyl-sn-glycerol + ATP = a 1,2-diacyl-sn-glycero-3-phosphate + ADP + H(+)</text>
        <dbReference type="Rhea" id="RHEA:10272"/>
        <dbReference type="ChEBI" id="CHEBI:15378"/>
        <dbReference type="ChEBI" id="CHEBI:17815"/>
        <dbReference type="ChEBI" id="CHEBI:30616"/>
        <dbReference type="ChEBI" id="CHEBI:58608"/>
        <dbReference type="ChEBI" id="CHEBI:456216"/>
        <dbReference type="EC" id="2.7.1.107"/>
    </reaction>
</comment>
<reference evidence="25 29" key="3">
    <citation type="submission" date="2019-09" db="EMBL/GenBank/DDBJ databases">
        <authorList>
            <person name="Kritzky A."/>
            <person name="Schelkanova E.Y."/>
            <person name="Alkhova Z.V."/>
            <person name="Smirnova N.I."/>
        </authorList>
    </citation>
    <scope>NUCLEOTIDE SEQUENCE [LARGE SCALE GENOMIC DNA]</scope>
    <source>
        <strain evidence="25 29">M1526</strain>
    </source>
</reference>
<sequence>MKHSRTGFSRIIYATGYSMKGFAAAWKNEAAFRQEVTLALPLIALSFFLPVSTIEQVLMVGSLVLILIAELLNSAIEAVVDRIGAERHELSGRAKDIGSAAVFVALCFAAFTWGIILFNTYTQTT</sequence>
<evidence type="ECO:0000313" key="28">
    <source>
        <dbReference type="Proteomes" id="UP000319979"/>
    </source>
</evidence>
<protein>
    <recommendedName>
        <fullName evidence="4 24">Diacylglycerol kinase</fullName>
        <ecNumber evidence="3 24">2.7.1.107</ecNumber>
    </recommendedName>
</protein>
<dbReference type="RefSeq" id="WP_027694617.1">
    <property type="nucleotide sequence ID" value="NZ_AP024968.1"/>
</dbReference>
<evidence type="ECO:0000313" key="26">
    <source>
        <dbReference type="EMBL" id="TQP13219.1"/>
    </source>
</evidence>
<dbReference type="PANTHER" id="PTHR34299:SF1">
    <property type="entry name" value="DIACYLGLYCEROL KINASE"/>
    <property type="match status" value="1"/>
</dbReference>
<dbReference type="Pfam" id="PF01219">
    <property type="entry name" value="DAGK_prokar"/>
    <property type="match status" value="1"/>
</dbReference>
<dbReference type="GO" id="GO:0005524">
    <property type="term" value="F:ATP binding"/>
    <property type="evidence" value="ECO:0007669"/>
    <property type="project" value="UniProtKB-KW"/>
</dbReference>
<evidence type="ECO:0000256" key="5">
    <source>
        <dbReference type="ARBA" id="ARBA00022475"/>
    </source>
</evidence>
<dbReference type="Gene3D" id="1.10.287.3610">
    <property type="match status" value="1"/>
</dbReference>
<dbReference type="CDD" id="cd14264">
    <property type="entry name" value="DAGK_IM"/>
    <property type="match status" value="1"/>
</dbReference>
<keyword evidence="11 22" id="KW-0547">Nucleotide-binding</keyword>
<evidence type="ECO:0000256" key="17">
    <source>
        <dbReference type="ARBA" id="ARBA00023136"/>
    </source>
</evidence>
<evidence type="ECO:0000256" key="20">
    <source>
        <dbReference type="PIRSR" id="PIRSR600829-1"/>
    </source>
</evidence>
<keyword evidence="13 22" id="KW-0067">ATP-binding</keyword>
<evidence type="ECO:0000256" key="16">
    <source>
        <dbReference type="ARBA" id="ARBA00023098"/>
    </source>
</evidence>
<keyword evidence="8 24" id="KW-0808">Transferase</keyword>
<name>A0A1X1LFN9_VIBCL</name>
<feature type="binding site" evidence="22">
    <location>
        <begin position="95"/>
        <end position="96"/>
    </location>
    <ligand>
        <name>ATP</name>
        <dbReference type="ChEBI" id="CHEBI:30616"/>
    </ligand>
</feature>
<comment type="subcellular location">
    <subcellularLocation>
        <location evidence="1 24">Cell inner membrane</location>
        <topology evidence="1 24">Multi-pass membrane protein</topology>
    </subcellularLocation>
</comment>
<dbReference type="EMBL" id="VUAA01000001">
    <property type="protein sequence ID" value="KAA1256674.1"/>
    <property type="molecule type" value="Genomic_DNA"/>
</dbReference>
<keyword evidence="18" id="KW-0594">Phospholipid biosynthesis</keyword>
<dbReference type="EMBL" id="VIOS01000040">
    <property type="protein sequence ID" value="TQP13219.1"/>
    <property type="molecule type" value="Genomic_DNA"/>
</dbReference>
<dbReference type="InterPro" id="IPR036945">
    <property type="entry name" value="DAGK_sf"/>
</dbReference>
<feature type="transmembrane region" description="Helical" evidence="24">
    <location>
        <begin position="36"/>
        <end position="54"/>
    </location>
</feature>
<dbReference type="GO" id="GO:0006654">
    <property type="term" value="P:phosphatidic acid biosynthetic process"/>
    <property type="evidence" value="ECO:0007669"/>
    <property type="project" value="InterPro"/>
</dbReference>
<reference evidence="26 28" key="2">
    <citation type="submission" date="2019-07" db="EMBL/GenBank/DDBJ databases">
        <title>Phenotypic and genotypic antimicrobial resistance traits of Vibrio cholerae non-O1/non-O139 isolated from a large Austrian lake frequently associated with cases of infection.</title>
        <authorList>
            <person name="Lepuschitz S."/>
            <person name="Baron S."/>
            <person name="Larvor E."/>
            <person name="Granier S."/>
            <person name="Pretzer C."/>
            <person name="Mach R.L."/>
            <person name="Farnleitner A.H."/>
            <person name="Ruppitsch W."/>
            <person name="Pleininger S."/>
            <person name="Indra A."/>
            <person name="Kirschner A.K.T."/>
        </authorList>
    </citation>
    <scope>NUCLEOTIDE SEQUENCE [LARGE SCALE GENOMIC DNA]</scope>
    <source>
        <strain evidence="26 28">A12JL36W90</strain>
    </source>
</reference>
<keyword evidence="19 24" id="KW-1208">Phospholipid metabolism</keyword>
<evidence type="ECO:0000256" key="21">
    <source>
        <dbReference type="PIRSR" id="PIRSR600829-2"/>
    </source>
</evidence>
<evidence type="ECO:0000256" key="11">
    <source>
        <dbReference type="ARBA" id="ARBA00022741"/>
    </source>
</evidence>
<dbReference type="Proteomes" id="UP000323225">
    <property type="component" value="Unassembled WGS sequence"/>
</dbReference>
<dbReference type="InterPro" id="IPR000829">
    <property type="entry name" value="DAGK"/>
</dbReference>
<feature type="binding site" evidence="22">
    <location>
        <begin position="86"/>
        <end position="88"/>
    </location>
    <ligand>
        <name>ATP</name>
        <dbReference type="ChEBI" id="CHEBI:30616"/>
    </ligand>
</feature>
<evidence type="ECO:0000256" key="15">
    <source>
        <dbReference type="ARBA" id="ARBA00022989"/>
    </source>
</evidence>
<feature type="binding site" evidence="23">
    <location>
        <position position="77"/>
    </location>
    <ligand>
        <name>a divalent metal cation</name>
        <dbReference type="ChEBI" id="CHEBI:60240"/>
    </ligand>
</feature>
<keyword evidence="17 24" id="KW-0472">Membrane</keyword>
<dbReference type="Proteomes" id="UP000319979">
    <property type="component" value="Unassembled WGS sequence"/>
</dbReference>
<evidence type="ECO:0000313" key="30">
    <source>
        <dbReference type="Proteomes" id="UP000323819"/>
    </source>
</evidence>
<evidence type="ECO:0000313" key="25">
    <source>
        <dbReference type="EMBL" id="KAA1256674.1"/>
    </source>
</evidence>
<dbReference type="EC" id="2.7.1.107" evidence="3 24"/>
<evidence type="ECO:0000256" key="8">
    <source>
        <dbReference type="ARBA" id="ARBA00022679"/>
    </source>
</evidence>
<feature type="binding site" evidence="22">
    <location>
        <position position="17"/>
    </location>
    <ligand>
        <name>ATP</name>
        <dbReference type="ChEBI" id="CHEBI:30616"/>
    </ligand>
</feature>
<evidence type="ECO:0000256" key="14">
    <source>
        <dbReference type="ARBA" id="ARBA00022842"/>
    </source>
</evidence>
<keyword evidence="7 24" id="KW-0997">Cell inner membrane</keyword>
<dbReference type="GO" id="GO:0046872">
    <property type="term" value="F:metal ion binding"/>
    <property type="evidence" value="ECO:0007669"/>
    <property type="project" value="UniProtKB-KW"/>
</dbReference>
<feature type="active site" description="Proton acceptor" evidence="20">
    <location>
        <position position="70"/>
    </location>
</feature>
<keyword evidence="12 24" id="KW-0418">Kinase</keyword>
<evidence type="ECO:0000256" key="6">
    <source>
        <dbReference type="ARBA" id="ARBA00022516"/>
    </source>
</evidence>
<evidence type="ECO:0000256" key="4">
    <source>
        <dbReference type="ARBA" id="ARBA00017575"/>
    </source>
</evidence>
<feature type="binding site" evidence="21">
    <location>
        <begin position="31"/>
        <end position="35"/>
    </location>
    <ligand>
        <name>substrate</name>
    </ligand>
</feature>
<comment type="cofactor">
    <cofactor evidence="23">
        <name>Mg(2+)</name>
        <dbReference type="ChEBI" id="CHEBI:18420"/>
    </cofactor>
    <text evidence="23">Mn(2+), Zn(2+), Cd(2+) and Co(2+) support activity to lesser extents.</text>
</comment>
<evidence type="ECO:0000256" key="7">
    <source>
        <dbReference type="ARBA" id="ARBA00022519"/>
    </source>
</evidence>
<reference evidence="27 30" key="1">
    <citation type="submission" date="2019-06" db="EMBL/GenBank/DDBJ databases">
        <title>Vibrio cholerae phylogeny based on whole-genome sequencing reveals genetic diversity and population strucutre.</title>
        <authorList>
            <person name="Zhiqiu Y."/>
            <person name="Bin L."/>
            <person name="Lingyan J."/>
        </authorList>
    </citation>
    <scope>NUCLEOTIDE SEQUENCE [LARGE SCALE GENOMIC DNA]</scope>
    <source>
        <strain evidence="27 30">N2814</strain>
    </source>
</reference>
<evidence type="ECO:0000256" key="1">
    <source>
        <dbReference type="ARBA" id="ARBA00004429"/>
    </source>
</evidence>
<keyword evidence="6" id="KW-0444">Lipid biosynthesis</keyword>
<comment type="similarity">
    <text evidence="2 24">Belongs to the bacterial diacylglycerol kinase family.</text>
</comment>
<feature type="transmembrane region" description="Helical" evidence="24">
    <location>
        <begin position="100"/>
        <end position="121"/>
    </location>
</feature>
<feature type="binding site" evidence="21">
    <location>
        <position position="10"/>
    </location>
    <ligand>
        <name>substrate</name>
    </ligand>
</feature>